<dbReference type="AlphaFoldDB" id="M7N4F8"/>
<dbReference type="EC" id="3.8.1.5" evidence="2"/>
<protein>
    <submittedName>
        <fullName evidence="2">Haloalkane dehalogenase</fullName>
        <ecNumber evidence="2">3.8.1.5</ecNumber>
    </submittedName>
</protein>
<comment type="caution">
    <text evidence="2">The sequence shown here is derived from an EMBL/GenBank/DDBJ whole genome shotgun (WGS) entry which is preliminary data.</text>
</comment>
<dbReference type="Proteomes" id="UP000011910">
    <property type="component" value="Unassembled WGS sequence"/>
</dbReference>
<dbReference type="InterPro" id="IPR000073">
    <property type="entry name" value="AB_hydrolase_1"/>
</dbReference>
<dbReference type="GO" id="GO:0018786">
    <property type="term" value="F:haloalkane dehalogenase activity"/>
    <property type="evidence" value="ECO:0007669"/>
    <property type="project" value="UniProtKB-EC"/>
</dbReference>
<feature type="domain" description="AB hydrolase-1" evidence="1">
    <location>
        <begin position="32"/>
        <end position="76"/>
    </location>
</feature>
<evidence type="ECO:0000313" key="2">
    <source>
        <dbReference type="EMBL" id="EMR02111.1"/>
    </source>
</evidence>
<dbReference type="EMBL" id="AODQ01000073">
    <property type="protein sequence ID" value="EMR02111.1"/>
    <property type="molecule type" value="Genomic_DNA"/>
</dbReference>
<keyword evidence="2" id="KW-0378">Hydrolase</keyword>
<name>M7N4F8_9BACT</name>
<reference evidence="2 3" key="1">
    <citation type="journal article" date="2013" name="Genome Announc.">
        <title>Draft Genome Sequence of Cesiribacter andamanensis Strain AMV16T, Isolated from a Soil Sample from a Mud Volcano in the Andaman Islands, India.</title>
        <authorList>
            <person name="Shivaji S."/>
            <person name="Ara S."/>
            <person name="Begum Z."/>
            <person name="Srinivas T.N."/>
            <person name="Singh A."/>
            <person name="Kumar Pinnaka A."/>
        </authorList>
    </citation>
    <scope>NUCLEOTIDE SEQUENCE [LARGE SCALE GENOMIC DNA]</scope>
    <source>
        <strain evidence="2 3">AMV16</strain>
    </source>
</reference>
<gene>
    <name evidence="2" type="primary">dhaA</name>
    <name evidence="2" type="ORF">ADICEAN_02773</name>
</gene>
<dbReference type="STRING" id="1279009.ADICEAN_02773"/>
<sequence length="85" mass="9271">MLISDTPYPLPTRYLTTKAGLPLAYTDVGQGPPLLFIHGLGSYLPAWQKNIAFLSPHFRCLALDLPGFGKSGKEGVTPAWPFMPI</sequence>
<dbReference type="InterPro" id="IPR029058">
    <property type="entry name" value="AB_hydrolase_fold"/>
</dbReference>
<dbReference type="PANTHER" id="PTHR46438:SF11">
    <property type="entry name" value="LIPASE-RELATED"/>
    <property type="match status" value="1"/>
</dbReference>
<accession>M7N4F8</accession>
<dbReference type="SUPFAM" id="SSF53474">
    <property type="entry name" value="alpha/beta-Hydrolases"/>
    <property type="match status" value="1"/>
</dbReference>
<dbReference type="Pfam" id="PF00561">
    <property type="entry name" value="Abhydrolase_1"/>
    <property type="match status" value="1"/>
</dbReference>
<evidence type="ECO:0000259" key="1">
    <source>
        <dbReference type="Pfam" id="PF00561"/>
    </source>
</evidence>
<evidence type="ECO:0000313" key="3">
    <source>
        <dbReference type="Proteomes" id="UP000011910"/>
    </source>
</evidence>
<dbReference type="Gene3D" id="3.40.50.1820">
    <property type="entry name" value="alpha/beta hydrolase"/>
    <property type="match status" value="1"/>
</dbReference>
<dbReference type="eggNOG" id="COG2267">
    <property type="taxonomic scope" value="Bacteria"/>
</dbReference>
<proteinExistence type="predicted"/>
<organism evidence="2 3">
    <name type="scientific">Cesiribacter andamanensis AMV16</name>
    <dbReference type="NCBI Taxonomy" id="1279009"/>
    <lineage>
        <taxon>Bacteria</taxon>
        <taxon>Pseudomonadati</taxon>
        <taxon>Bacteroidota</taxon>
        <taxon>Cytophagia</taxon>
        <taxon>Cytophagales</taxon>
        <taxon>Cesiribacteraceae</taxon>
        <taxon>Cesiribacter</taxon>
    </lineage>
</organism>
<dbReference type="PANTHER" id="PTHR46438">
    <property type="entry name" value="ALPHA/BETA-HYDROLASES SUPERFAMILY PROTEIN"/>
    <property type="match status" value="1"/>
</dbReference>
<keyword evidence="3" id="KW-1185">Reference proteome</keyword>